<dbReference type="Pfam" id="PF00989">
    <property type="entry name" value="PAS"/>
    <property type="match status" value="1"/>
</dbReference>
<dbReference type="CDD" id="cd00130">
    <property type="entry name" value="PAS"/>
    <property type="match status" value="1"/>
</dbReference>
<dbReference type="InterPro" id="IPR001633">
    <property type="entry name" value="EAL_dom"/>
</dbReference>
<dbReference type="NCBIfam" id="TIGR00229">
    <property type="entry name" value="sensory_box"/>
    <property type="match status" value="1"/>
</dbReference>
<dbReference type="PROSITE" id="PS50887">
    <property type="entry name" value="GGDEF"/>
    <property type="match status" value="1"/>
</dbReference>
<dbReference type="InterPro" id="IPR000700">
    <property type="entry name" value="PAS-assoc_C"/>
</dbReference>
<dbReference type="PROSITE" id="PS50113">
    <property type="entry name" value="PAC"/>
    <property type="match status" value="1"/>
</dbReference>
<keyword evidence="1" id="KW-0812">Transmembrane</keyword>
<dbReference type="NCBIfam" id="TIGR00254">
    <property type="entry name" value="GGDEF"/>
    <property type="match status" value="1"/>
</dbReference>
<evidence type="ECO:0000256" key="1">
    <source>
        <dbReference type="SAM" id="Phobius"/>
    </source>
</evidence>
<feature type="transmembrane region" description="Helical" evidence="1">
    <location>
        <begin position="338"/>
        <end position="358"/>
    </location>
</feature>
<dbReference type="Gene3D" id="3.30.70.270">
    <property type="match status" value="1"/>
</dbReference>
<dbReference type="InterPro" id="IPR000014">
    <property type="entry name" value="PAS"/>
</dbReference>
<feature type="transmembrane region" description="Helical" evidence="1">
    <location>
        <begin position="90"/>
        <end position="108"/>
    </location>
</feature>
<dbReference type="Pfam" id="PF00563">
    <property type="entry name" value="EAL"/>
    <property type="match status" value="1"/>
</dbReference>
<dbReference type="InterPro" id="IPR035965">
    <property type="entry name" value="PAS-like_dom_sf"/>
</dbReference>
<feature type="domain" description="PAC" evidence="3">
    <location>
        <begin position="633"/>
        <end position="684"/>
    </location>
</feature>
<proteinExistence type="predicted"/>
<gene>
    <name evidence="6" type="ORF">SLUN_34950</name>
</gene>
<keyword evidence="1" id="KW-1133">Transmembrane helix</keyword>
<dbReference type="EMBL" id="CP026304">
    <property type="protein sequence ID" value="AVZ76641.1"/>
    <property type="molecule type" value="Genomic_DNA"/>
</dbReference>
<dbReference type="Gene3D" id="3.20.20.450">
    <property type="entry name" value="EAL domain"/>
    <property type="match status" value="1"/>
</dbReference>
<organism evidence="6 7">
    <name type="scientific">Streptomyces lunaelactis</name>
    <dbReference type="NCBI Taxonomy" id="1535768"/>
    <lineage>
        <taxon>Bacteria</taxon>
        <taxon>Bacillati</taxon>
        <taxon>Actinomycetota</taxon>
        <taxon>Actinomycetes</taxon>
        <taxon>Kitasatosporales</taxon>
        <taxon>Streptomycetaceae</taxon>
        <taxon>Streptomyces</taxon>
    </lineage>
</organism>
<evidence type="ECO:0000259" key="5">
    <source>
        <dbReference type="PROSITE" id="PS50887"/>
    </source>
</evidence>
<dbReference type="SMART" id="SM00091">
    <property type="entry name" value="PAS"/>
    <property type="match status" value="1"/>
</dbReference>
<feature type="transmembrane region" description="Helical" evidence="1">
    <location>
        <begin position="114"/>
        <end position="133"/>
    </location>
</feature>
<dbReference type="SUPFAM" id="SSF55785">
    <property type="entry name" value="PYP-like sensor domain (PAS domain)"/>
    <property type="match status" value="1"/>
</dbReference>
<dbReference type="SUPFAM" id="SSF141868">
    <property type="entry name" value="EAL domain-like"/>
    <property type="match status" value="1"/>
</dbReference>
<dbReference type="InterPro" id="IPR043128">
    <property type="entry name" value="Rev_trsase/Diguanyl_cyclase"/>
</dbReference>
<dbReference type="CDD" id="cd01948">
    <property type="entry name" value="EAL"/>
    <property type="match status" value="1"/>
</dbReference>
<feature type="transmembrane region" description="Helical" evidence="1">
    <location>
        <begin position="140"/>
        <end position="162"/>
    </location>
</feature>
<dbReference type="PROSITE" id="PS50883">
    <property type="entry name" value="EAL"/>
    <property type="match status" value="1"/>
</dbReference>
<feature type="domain" description="EAL" evidence="4">
    <location>
        <begin position="857"/>
        <end position="1121"/>
    </location>
</feature>
<sequence>MMHDPMTMGAPYRAAMRSTASQDATIGLFGHPVERLIWRHLRSEAADATAPHRMPTEAAAAIRPTPGQGQGRRWLGLLNNELRSQRRQRLMAGYFAWMALLTSFYYVFPAHRVVWWGVMGLSGILAIFVGIFLNRPSHYVSWLLLAAANLSFLTGEVINVVYTQYLHQQNPFPSIADGFYLAQYPLYAAGVLIFIRWRTASRDRGSLIDGLILTVGLALLSWIYLIVPYVRSPELTWVQKAFAIAYPLGDLLVLAMLARLLAPRTGKSRSLQLLTIGTVGILTSDVLFGLIQLNGTWRIGTAVDLGWALLYTCWGAAALHPSMVTLTQPVPVQPPTLARARLGVLALVSLIAPLMLLLDAWRGDSGNFGVIGAFSALLFFLVLSRLAGVVTIHRRAVARERVLRAGIESLAAARTVEEVAAAVESTVATLLASPRRNAALAVRDDEGNLRVVRENSDAVLPERGRISDDILTLPAVREQRPVPLPELSPSLAAGLSDKHSALLCPLALDRPSGDPPIGVLAVAGVESELLDVRTTLTTLAEQSALAVERFSLSQEINRQDSEAYFRTLVQNTSDVILILDAGERVRYASSSAVPVLGYPTLEGRRLTDLVPPEDSQTVVRMLADMRAHGWKDRREHWRVLRSDQTRIEVEVRCSDLREEPTVRGLVLTLRDVTERRQLERELTHRAFYDSLTGLANRVLFEDRTGHALTRGRREGSVVGVLFVDVDDFKVINDTLGHGVGDELLVAVSLRLSTTIRASDTAARIGGDEFAMLTGDSMTPGDVETFADHVIEAFREPFKLTSGMVNVSVSVGIATTEDSDDAAELFAHSDLALYSAKTAGKGQWRRYKPELQTNLIERHKLQESLDATNVETSFAVRYQPIVELDTSNLVGFEALVRWPHSTRGVVLPEQFIALAEESGQIVPLGAWVLGQATSDAAGWRREGARRAHEDDMPPAPLYVSVNVSARQFRDAGFVDMARRALESSGIGPETLVLELTESVLMSRGDNVLECMKELTDLGIRIAIDDFGTGYSSLSYLREFPIKILKIDKSFIDGLGVSNQQYALIEGIVNIAETLGIAVIAEGIENTMQRDLLASMGCPLGQGYLFAQPMNSTDAESLVHSSQRLGLLPSETE</sequence>
<feature type="transmembrane region" description="Helical" evidence="1">
    <location>
        <begin position="305"/>
        <end position="326"/>
    </location>
</feature>
<feature type="transmembrane region" description="Helical" evidence="1">
    <location>
        <begin position="207"/>
        <end position="230"/>
    </location>
</feature>
<dbReference type="GO" id="GO:0006355">
    <property type="term" value="P:regulation of DNA-templated transcription"/>
    <property type="evidence" value="ECO:0007669"/>
    <property type="project" value="InterPro"/>
</dbReference>
<dbReference type="InterPro" id="IPR029787">
    <property type="entry name" value="Nucleotide_cyclase"/>
</dbReference>
<dbReference type="CDD" id="cd01949">
    <property type="entry name" value="GGDEF"/>
    <property type="match status" value="1"/>
</dbReference>
<accession>A0A2R4TC32</accession>
<dbReference type="PANTHER" id="PTHR44757:SF2">
    <property type="entry name" value="BIOFILM ARCHITECTURE MAINTENANCE PROTEIN MBAA"/>
    <property type="match status" value="1"/>
</dbReference>
<evidence type="ECO:0000259" key="3">
    <source>
        <dbReference type="PROSITE" id="PS50113"/>
    </source>
</evidence>
<dbReference type="InterPro" id="IPR052155">
    <property type="entry name" value="Biofilm_reg_signaling"/>
</dbReference>
<dbReference type="InterPro" id="IPR029016">
    <property type="entry name" value="GAF-like_dom_sf"/>
</dbReference>
<dbReference type="SUPFAM" id="SSF55073">
    <property type="entry name" value="Nucleotide cyclase"/>
    <property type="match status" value="1"/>
</dbReference>
<dbReference type="KEGG" id="slk:SLUN_34950"/>
<protein>
    <submittedName>
        <fullName evidence="6">GGDEF domain-containing protein</fullName>
    </submittedName>
</protein>
<dbReference type="Pfam" id="PF00990">
    <property type="entry name" value="GGDEF"/>
    <property type="match status" value="1"/>
</dbReference>
<dbReference type="Proteomes" id="UP000244201">
    <property type="component" value="Chromosome"/>
</dbReference>
<evidence type="ECO:0000259" key="2">
    <source>
        <dbReference type="PROSITE" id="PS50112"/>
    </source>
</evidence>
<dbReference type="InterPro" id="IPR035919">
    <property type="entry name" value="EAL_sf"/>
</dbReference>
<feature type="transmembrane region" description="Helical" evidence="1">
    <location>
        <begin position="174"/>
        <end position="195"/>
    </location>
</feature>
<dbReference type="InterPro" id="IPR000160">
    <property type="entry name" value="GGDEF_dom"/>
</dbReference>
<feature type="transmembrane region" description="Helical" evidence="1">
    <location>
        <begin position="370"/>
        <end position="392"/>
    </location>
</feature>
<keyword evidence="7" id="KW-1185">Reference proteome</keyword>
<dbReference type="AlphaFoldDB" id="A0A2R4TC32"/>
<evidence type="ECO:0000259" key="4">
    <source>
        <dbReference type="PROSITE" id="PS50883"/>
    </source>
</evidence>
<dbReference type="PROSITE" id="PS50112">
    <property type="entry name" value="PAS"/>
    <property type="match status" value="1"/>
</dbReference>
<evidence type="ECO:0000313" key="6">
    <source>
        <dbReference type="EMBL" id="AVZ76641.1"/>
    </source>
</evidence>
<reference evidence="6 7" key="1">
    <citation type="submission" date="2018-01" db="EMBL/GenBank/DDBJ databases">
        <title>Complete genome sequence of Streptomyces lunaelactis MM109T, a Ferroverdin A producer isolated from cave moonmilk deposits.</title>
        <authorList>
            <person name="Naome A."/>
            <person name="Martinet L."/>
            <person name="Maciejewska M."/>
            <person name="Anderssen S."/>
            <person name="Adam D."/>
            <person name="Tenconi E."/>
            <person name="Deflandre B."/>
            <person name="Arguelles-Arias A."/>
            <person name="Calusinska M."/>
            <person name="Copieters W."/>
            <person name="Karim L."/>
            <person name="Hanikenne M."/>
            <person name="Baurain D."/>
            <person name="van Wezel G."/>
            <person name="Smargiasso N."/>
            <person name="de Pauw E."/>
            <person name="Delfosse P."/>
            <person name="Rigali S."/>
        </authorList>
    </citation>
    <scope>NUCLEOTIDE SEQUENCE [LARGE SCALE GENOMIC DNA]</scope>
    <source>
        <strain evidence="6 7">MM109</strain>
    </source>
</reference>
<dbReference type="Gene3D" id="3.30.450.20">
    <property type="entry name" value="PAS domain"/>
    <property type="match status" value="1"/>
</dbReference>
<feature type="domain" description="GGDEF" evidence="5">
    <location>
        <begin position="716"/>
        <end position="848"/>
    </location>
</feature>
<keyword evidence="1" id="KW-0472">Membrane</keyword>
<dbReference type="SMART" id="SM00052">
    <property type="entry name" value="EAL"/>
    <property type="match status" value="1"/>
</dbReference>
<name>A0A2R4TC32_9ACTN</name>
<dbReference type="PANTHER" id="PTHR44757">
    <property type="entry name" value="DIGUANYLATE CYCLASE DGCP"/>
    <property type="match status" value="1"/>
</dbReference>
<dbReference type="Gene3D" id="3.30.450.40">
    <property type="match status" value="1"/>
</dbReference>
<feature type="domain" description="PAS" evidence="2">
    <location>
        <begin position="561"/>
        <end position="602"/>
    </location>
</feature>
<dbReference type="SMART" id="SM00267">
    <property type="entry name" value="GGDEF"/>
    <property type="match status" value="1"/>
</dbReference>
<feature type="transmembrane region" description="Helical" evidence="1">
    <location>
        <begin position="242"/>
        <end position="261"/>
    </location>
</feature>
<evidence type="ECO:0000313" key="7">
    <source>
        <dbReference type="Proteomes" id="UP000244201"/>
    </source>
</evidence>
<dbReference type="InterPro" id="IPR013767">
    <property type="entry name" value="PAS_fold"/>
</dbReference>